<sequence>MGAIEKRIGVVSFMTWTTVVSLVMYVLLVTTSSSVLLFFSFLVIITISILREPAFSHLMNRHVQSASRATTLSNLNMLKSVVDLPLMFGAAVLSMFNLRYPLVFGFVLCLIALFVFPVREQKKHSDVTL</sequence>
<dbReference type="EMBL" id="MGFD01000019">
    <property type="protein sequence ID" value="OGL98714.1"/>
    <property type="molecule type" value="Genomic_DNA"/>
</dbReference>
<gene>
    <name evidence="2" type="ORF">A2318_04540</name>
</gene>
<reference evidence="2 3" key="1">
    <citation type="journal article" date="2016" name="Nat. Commun.">
        <title>Thousands of microbial genomes shed light on interconnected biogeochemical processes in an aquifer system.</title>
        <authorList>
            <person name="Anantharaman K."/>
            <person name="Brown C.T."/>
            <person name="Hug L.A."/>
            <person name="Sharon I."/>
            <person name="Castelle C.J."/>
            <person name="Probst A.J."/>
            <person name="Thomas B.C."/>
            <person name="Singh A."/>
            <person name="Wilkins M.J."/>
            <person name="Karaoz U."/>
            <person name="Brodie E.L."/>
            <person name="Williams K.H."/>
            <person name="Hubbard S.S."/>
            <person name="Banfield J.F."/>
        </authorList>
    </citation>
    <scope>NUCLEOTIDE SEQUENCE [LARGE SCALE GENOMIC DNA]</scope>
</reference>
<evidence type="ECO:0008006" key="4">
    <source>
        <dbReference type="Google" id="ProtNLM"/>
    </source>
</evidence>
<dbReference type="InterPro" id="IPR036259">
    <property type="entry name" value="MFS_trans_sf"/>
</dbReference>
<accession>A0A1F7W9F5</accession>
<evidence type="ECO:0000256" key="1">
    <source>
        <dbReference type="SAM" id="Phobius"/>
    </source>
</evidence>
<keyword evidence="1" id="KW-0812">Transmembrane</keyword>
<dbReference type="AlphaFoldDB" id="A0A1F7W9F5"/>
<feature type="transmembrane region" description="Helical" evidence="1">
    <location>
        <begin position="102"/>
        <end position="118"/>
    </location>
</feature>
<protein>
    <recommendedName>
        <fullName evidence="4">Major facilitator superfamily (MFS) profile domain-containing protein</fullName>
    </recommendedName>
</protein>
<feature type="transmembrane region" description="Helical" evidence="1">
    <location>
        <begin position="7"/>
        <end position="28"/>
    </location>
</feature>
<proteinExistence type="predicted"/>
<evidence type="ECO:0000313" key="2">
    <source>
        <dbReference type="EMBL" id="OGL98714.1"/>
    </source>
</evidence>
<evidence type="ECO:0000313" key="3">
    <source>
        <dbReference type="Proteomes" id="UP000177331"/>
    </source>
</evidence>
<dbReference type="Gene3D" id="1.20.1250.20">
    <property type="entry name" value="MFS general substrate transporter like domains"/>
    <property type="match status" value="1"/>
</dbReference>
<dbReference type="SUPFAM" id="SSF103473">
    <property type="entry name" value="MFS general substrate transporter"/>
    <property type="match status" value="1"/>
</dbReference>
<keyword evidence="1" id="KW-0472">Membrane</keyword>
<organism evidence="2 3">
    <name type="scientific">Candidatus Uhrbacteria bacterium RIFOXYB2_FULL_45_11</name>
    <dbReference type="NCBI Taxonomy" id="1802421"/>
    <lineage>
        <taxon>Bacteria</taxon>
        <taxon>Candidatus Uhriibacteriota</taxon>
    </lineage>
</organism>
<dbReference type="Proteomes" id="UP000177331">
    <property type="component" value="Unassembled WGS sequence"/>
</dbReference>
<keyword evidence="1" id="KW-1133">Transmembrane helix</keyword>
<comment type="caution">
    <text evidence="2">The sequence shown here is derived from an EMBL/GenBank/DDBJ whole genome shotgun (WGS) entry which is preliminary data.</text>
</comment>
<feature type="transmembrane region" description="Helical" evidence="1">
    <location>
        <begin position="34"/>
        <end position="54"/>
    </location>
</feature>
<name>A0A1F7W9F5_9BACT</name>